<comment type="caution">
    <text evidence="1">The sequence shown here is derived from an EMBL/GenBank/DDBJ whole genome shotgun (WGS) entry which is preliminary data.</text>
</comment>
<dbReference type="AlphaFoldDB" id="A0AAW8RCV3"/>
<gene>
    <name evidence="1" type="ORF">MX635_13890</name>
</gene>
<protein>
    <submittedName>
        <fullName evidence="1">Uncharacterized protein</fullName>
    </submittedName>
</protein>
<dbReference type="RefSeq" id="WP_311781097.1">
    <property type="nucleotide sequence ID" value="NZ_JALRMR010000035.1"/>
</dbReference>
<sequence>MNDFLEKYYDLIDKVQYAIEEEMCLYFRHVELRVTETLENEGLICETNKQNSEIQHELLENFQYVFQRHVQEDYFEGRLAIKIKDTDYCICVDYTT</sequence>
<evidence type="ECO:0000313" key="2">
    <source>
        <dbReference type="Proteomes" id="UP001249945"/>
    </source>
</evidence>
<proteinExistence type="predicted"/>
<organism evidence="1 2">
    <name type="scientific">Carnobacterium divergens</name>
    <name type="common">Lactobacillus divergens</name>
    <dbReference type="NCBI Taxonomy" id="2748"/>
    <lineage>
        <taxon>Bacteria</taxon>
        <taxon>Bacillati</taxon>
        <taxon>Bacillota</taxon>
        <taxon>Bacilli</taxon>
        <taxon>Lactobacillales</taxon>
        <taxon>Carnobacteriaceae</taxon>
        <taxon>Carnobacterium</taxon>
    </lineage>
</organism>
<reference evidence="1" key="1">
    <citation type="submission" date="2022-04" db="EMBL/GenBank/DDBJ databases">
        <title>Draft genome sequences of lactic acid bacteria (LAB) strains involved in meat spoilage.</title>
        <authorList>
            <person name="Palevich N."/>
        </authorList>
    </citation>
    <scope>NUCLEOTIDE SEQUENCE</scope>
    <source>
        <strain evidence="1">9-14</strain>
    </source>
</reference>
<accession>A0AAW8RCV3</accession>
<name>A0AAW8RCV3_CARDV</name>
<evidence type="ECO:0000313" key="1">
    <source>
        <dbReference type="EMBL" id="MDT1975495.1"/>
    </source>
</evidence>
<dbReference type="Proteomes" id="UP001249945">
    <property type="component" value="Unassembled WGS sequence"/>
</dbReference>
<dbReference type="EMBL" id="JALRMR010000035">
    <property type="protein sequence ID" value="MDT1975495.1"/>
    <property type="molecule type" value="Genomic_DNA"/>
</dbReference>